<dbReference type="Proteomes" id="UP000307217">
    <property type="component" value="Unassembled WGS sequence"/>
</dbReference>
<dbReference type="Pfam" id="PF02469">
    <property type="entry name" value="Fasciclin"/>
    <property type="match status" value="4"/>
</dbReference>
<dbReference type="SMART" id="SM00554">
    <property type="entry name" value="FAS1"/>
    <property type="match status" value="4"/>
</dbReference>
<dbReference type="GO" id="GO:0005615">
    <property type="term" value="C:extracellular space"/>
    <property type="evidence" value="ECO:0007669"/>
    <property type="project" value="TreeGrafter"/>
</dbReference>
<dbReference type="InterPro" id="IPR050904">
    <property type="entry name" value="Adhesion/Biosynth-related"/>
</dbReference>
<evidence type="ECO:0000259" key="1">
    <source>
        <dbReference type="PROSITE" id="PS50213"/>
    </source>
</evidence>
<gene>
    <name evidence="2" type="ORF">CWC19_17860</name>
</gene>
<accession>A0A5S3V493</accession>
<dbReference type="InterPro" id="IPR036378">
    <property type="entry name" value="FAS1_dom_sf"/>
</dbReference>
<dbReference type="InterPro" id="IPR005297">
    <property type="entry name" value="Lipoprotein_repeat"/>
</dbReference>
<dbReference type="Gene3D" id="2.30.180.10">
    <property type="entry name" value="FAS1 domain"/>
    <property type="match status" value="4"/>
</dbReference>
<evidence type="ECO:0000313" key="3">
    <source>
        <dbReference type="Proteomes" id="UP000307217"/>
    </source>
</evidence>
<dbReference type="PANTHER" id="PTHR10900:SF77">
    <property type="entry name" value="FI19380P1"/>
    <property type="match status" value="1"/>
</dbReference>
<feature type="domain" description="FAS1" evidence="1">
    <location>
        <begin position="23"/>
        <end position="156"/>
    </location>
</feature>
<dbReference type="FunFam" id="2.30.180.10:FF:000032">
    <property type="entry name" value="Fasciclin domain-containing protein, putative"/>
    <property type="match status" value="3"/>
</dbReference>
<name>A0A5S3V493_9GAMM</name>
<dbReference type="OrthoDB" id="9800666at2"/>
<feature type="domain" description="FAS1" evidence="1">
    <location>
        <begin position="311"/>
        <end position="448"/>
    </location>
</feature>
<dbReference type="PROSITE" id="PS50213">
    <property type="entry name" value="FAS1"/>
    <property type="match status" value="4"/>
</dbReference>
<comment type="caution">
    <text evidence="2">The sequence shown here is derived from an EMBL/GenBank/DDBJ whole genome shotgun (WGS) entry which is preliminary data.</text>
</comment>
<sequence>MLLVGCNSDDDHNVATPTAQPTATTIVDVAKSAGNFTTLIAALEATGLDGTLADENEKYTVFAPTDAAFEALGQETIDALLADTNTLSSILTYHVVAGEVAAQAAVNLAGSLVPTVNGENIALSLDSDTLLVNKASVTTTDIQASNGVIHVIDAVLQPINSTGEATSNIVQTAEDAGVFTTLLSALRVTGLDNVLSNDENKFTVFAPTDAAFSALGQKTINTLLANPETLKKILQQHVIAAQVDSVTAMSFNGKTATTVQGNELNITINPATDTLLFAGVPVSTTDIMTTNGVIHIIDAVITADVPLPESYGTLADVATEAGSFTTLLSVLSATGLDTLVADPTKTFTVFAPTDDAFAALGQETLTALLNDTEQLKNILLYHLIADSTVLQDAAVALANSNDPMINMANENKATLSYADMVLFINTSAVTTANVNADNGVIHVVNSVMIPPKAMTEPTKTIAQTAIDTPELSTLVSALQAANLVDTFNDTTKSYTVFAPTNTAFKKLPADTLTALLADSSALTNILTQHAIEGAINSQSAYANNAKKVTTLANNELSVSIYNFGSTSNTANDSIAYSGAQQGLVTGNGADKIGMTVYVFDNDLEQTGSTCNDACKDIWPPVLGTEQSIQNIQGLSLITRDDATTQVAYLGRPLYHYINDKQMGDKNGNGINNIWWTVNLPTTSLQIADSNVISKDVYTSNGIVHLIDTVITQVK</sequence>
<reference evidence="3" key="2">
    <citation type="submission" date="2019-06" db="EMBL/GenBank/DDBJ databases">
        <title>Co-occurence of chitin degradation, pigmentation and bioactivity in marine Pseudoalteromonas.</title>
        <authorList>
            <person name="Sonnenschein E.C."/>
            <person name="Bech P.K."/>
        </authorList>
    </citation>
    <scope>NUCLEOTIDE SEQUENCE [LARGE SCALE GENOMIC DNA]</scope>
    <source>
        <strain evidence="3">S3790</strain>
    </source>
</reference>
<feature type="domain" description="FAS1" evidence="1">
    <location>
        <begin position="458"/>
        <end position="710"/>
    </location>
</feature>
<dbReference type="Pfam" id="PF03640">
    <property type="entry name" value="Lipoprotein_15"/>
    <property type="match status" value="2"/>
</dbReference>
<dbReference type="SUPFAM" id="SSF82153">
    <property type="entry name" value="FAS1 domain"/>
    <property type="match status" value="4"/>
</dbReference>
<organism evidence="2 3">
    <name type="scientific">Pseudoalteromonas aurantia</name>
    <dbReference type="NCBI Taxonomy" id="43654"/>
    <lineage>
        <taxon>Bacteria</taxon>
        <taxon>Pseudomonadati</taxon>
        <taxon>Pseudomonadota</taxon>
        <taxon>Gammaproteobacteria</taxon>
        <taxon>Alteromonadales</taxon>
        <taxon>Pseudoalteromonadaceae</taxon>
        <taxon>Pseudoalteromonas</taxon>
    </lineage>
</organism>
<proteinExistence type="predicted"/>
<dbReference type="PANTHER" id="PTHR10900">
    <property type="entry name" value="PERIOSTIN-RELATED"/>
    <property type="match status" value="1"/>
</dbReference>
<reference evidence="2 3" key="1">
    <citation type="submission" date="2018-01" db="EMBL/GenBank/DDBJ databases">
        <authorList>
            <person name="Paulsen S."/>
            <person name="Gram L.K."/>
        </authorList>
    </citation>
    <scope>NUCLEOTIDE SEQUENCE [LARGE SCALE GENOMIC DNA]</scope>
    <source>
        <strain evidence="2 3">S3790</strain>
    </source>
</reference>
<dbReference type="EMBL" id="PNBX01000097">
    <property type="protein sequence ID" value="TMO65037.1"/>
    <property type="molecule type" value="Genomic_DNA"/>
</dbReference>
<dbReference type="RefSeq" id="WP_138593196.1">
    <property type="nucleotide sequence ID" value="NZ_PNBX01000097.1"/>
</dbReference>
<feature type="domain" description="FAS1" evidence="1">
    <location>
        <begin position="166"/>
        <end position="301"/>
    </location>
</feature>
<protein>
    <submittedName>
        <fullName evidence="2">Adhesin</fullName>
    </submittedName>
</protein>
<evidence type="ECO:0000313" key="2">
    <source>
        <dbReference type="EMBL" id="TMO65037.1"/>
    </source>
</evidence>
<dbReference type="AlphaFoldDB" id="A0A5S3V493"/>
<dbReference type="InterPro" id="IPR000782">
    <property type="entry name" value="FAS1_domain"/>
</dbReference>